<dbReference type="InterPro" id="IPR036188">
    <property type="entry name" value="FAD/NAD-bd_sf"/>
</dbReference>
<evidence type="ECO:0000256" key="7">
    <source>
        <dbReference type="ARBA" id="ARBA00023033"/>
    </source>
</evidence>
<name>A0A127F923_STEDE</name>
<keyword evidence="6" id="KW-0560">Oxidoreductase</keyword>
<dbReference type="InterPro" id="IPR002938">
    <property type="entry name" value="FAD-bd"/>
</dbReference>
<keyword evidence="10" id="KW-1185">Reference proteome</keyword>
<comment type="pathway">
    <text evidence="2">Cofactor biosynthesis; ubiquinone biosynthesis.</text>
</comment>
<keyword evidence="4" id="KW-0285">Flavoprotein</keyword>
<dbReference type="RefSeq" id="WP_083536381.1">
    <property type="nucleotide sequence ID" value="NZ_CP011971.1"/>
</dbReference>
<dbReference type="STRING" id="465721.ACG33_02720"/>
<dbReference type="EMBL" id="CP011971">
    <property type="protein sequence ID" value="AMN46039.1"/>
    <property type="molecule type" value="Genomic_DNA"/>
</dbReference>
<dbReference type="NCBIfam" id="TIGR01988">
    <property type="entry name" value="Ubi-OHases"/>
    <property type="match status" value="1"/>
</dbReference>
<organism evidence="9 10">
    <name type="scientific">Steroidobacter denitrificans</name>
    <dbReference type="NCBI Taxonomy" id="465721"/>
    <lineage>
        <taxon>Bacteria</taxon>
        <taxon>Pseudomonadati</taxon>
        <taxon>Pseudomonadota</taxon>
        <taxon>Gammaproteobacteria</taxon>
        <taxon>Steroidobacterales</taxon>
        <taxon>Steroidobacteraceae</taxon>
        <taxon>Steroidobacter</taxon>
    </lineage>
</organism>
<feature type="domain" description="FAD-binding" evidence="8">
    <location>
        <begin position="8"/>
        <end position="341"/>
    </location>
</feature>
<evidence type="ECO:0000256" key="4">
    <source>
        <dbReference type="ARBA" id="ARBA00022630"/>
    </source>
</evidence>
<keyword evidence="5" id="KW-0274">FAD</keyword>
<protein>
    <recommendedName>
        <fullName evidence="8">FAD-binding domain-containing protein</fullName>
    </recommendedName>
</protein>
<dbReference type="GO" id="GO:0006744">
    <property type="term" value="P:ubiquinone biosynthetic process"/>
    <property type="evidence" value="ECO:0007669"/>
    <property type="project" value="UniProtKB-UniPathway"/>
</dbReference>
<evidence type="ECO:0000256" key="6">
    <source>
        <dbReference type="ARBA" id="ARBA00023002"/>
    </source>
</evidence>
<dbReference type="NCBIfam" id="NF006593">
    <property type="entry name" value="PRK09126.1"/>
    <property type="match status" value="1"/>
</dbReference>
<comment type="similarity">
    <text evidence="3">Belongs to the UbiH/COQ6 family.</text>
</comment>
<dbReference type="InterPro" id="IPR010971">
    <property type="entry name" value="UbiH/COQ6"/>
</dbReference>
<dbReference type="PANTHER" id="PTHR43876">
    <property type="entry name" value="UBIQUINONE BIOSYNTHESIS MONOOXYGENASE COQ6, MITOCHONDRIAL"/>
    <property type="match status" value="1"/>
</dbReference>
<dbReference type="KEGG" id="sdf:ACG33_02720"/>
<comment type="cofactor">
    <cofactor evidence="1">
        <name>FAD</name>
        <dbReference type="ChEBI" id="CHEBI:57692"/>
    </cofactor>
</comment>
<dbReference type="InterPro" id="IPR051205">
    <property type="entry name" value="UbiH/COQ6_monooxygenase"/>
</dbReference>
<dbReference type="GO" id="GO:0004497">
    <property type="term" value="F:monooxygenase activity"/>
    <property type="evidence" value="ECO:0007669"/>
    <property type="project" value="UniProtKB-KW"/>
</dbReference>
<dbReference type="PANTHER" id="PTHR43876:SF25">
    <property type="entry name" value="MONOOXYGENASE NMA2164"/>
    <property type="match status" value="1"/>
</dbReference>
<gene>
    <name evidence="9" type="ORF">ACG33_02720</name>
</gene>
<dbReference type="GO" id="GO:0016705">
    <property type="term" value="F:oxidoreductase activity, acting on paired donors, with incorporation or reduction of molecular oxygen"/>
    <property type="evidence" value="ECO:0007669"/>
    <property type="project" value="InterPro"/>
</dbReference>
<keyword evidence="7" id="KW-0503">Monooxygenase</keyword>
<evidence type="ECO:0000256" key="2">
    <source>
        <dbReference type="ARBA" id="ARBA00004749"/>
    </source>
</evidence>
<dbReference type="UniPathway" id="UPA00232"/>
<sequence>MDSPNPRNVLIVGAGPAGLCLARALANHGLEVDVVERQPAAALVEPAFDGREIALSHGSIDILERLDIWRRIPTAEIHPLRRAHVSDGGAEGFSIDADNFGKDRLGNFVSNHVIRAAAWQAVHDTQAIRVHTDAEVKAVERKGEIYSAHLADGRRLTSSLLVAADSRFSQTRRLLGVPVAMHDFGKTMLVCRMHHEVPHKGVAREWFGRGQTRALLPLDEYNVSLVLTVTGREAAELQALDEDAFAHNIEMRLEHRLGAMRLIGSRHAYPLVATWAKRFVGPGFALVGDAAVGMHPVTAHGFNLGLASVDRLATTLGDALAHHRGIADSAVLARYQRKHRAGALPLFLGTGMVVGFYTDDRAFMQPLRHVLMGGMRRLRPLRDILAAAVVDASPQETLLGLTRSIVRLGSGPLSYRHKATLADADGFSARNPS</sequence>
<evidence type="ECO:0000313" key="9">
    <source>
        <dbReference type="EMBL" id="AMN46039.1"/>
    </source>
</evidence>
<dbReference type="OrthoDB" id="9769565at2"/>
<dbReference type="PATRIC" id="fig|465721.4.peg.589"/>
<reference evidence="9 10" key="1">
    <citation type="submission" date="2015-06" db="EMBL/GenBank/DDBJ databases">
        <title>A Comprehensive Approach to Explore the Metabolic and Phylogenetic Diversity of Bacterial Steroid Degradation in the Environment: Testosterone as an Example.</title>
        <authorList>
            <person name="Yang F.-C."/>
            <person name="Chen Y.-L."/>
            <person name="Yu C.-P."/>
            <person name="Tang S.-L."/>
            <person name="Wang P.-H."/>
            <person name="Ismail W."/>
            <person name="Wang C.-H."/>
            <person name="Yang C.-Y."/>
            <person name="Chiang Y.-R."/>
        </authorList>
    </citation>
    <scope>NUCLEOTIDE SEQUENCE [LARGE SCALE GENOMIC DNA]</scope>
    <source>
        <strain evidence="9 10">DSM 18526</strain>
    </source>
</reference>
<evidence type="ECO:0000259" key="8">
    <source>
        <dbReference type="Pfam" id="PF01494"/>
    </source>
</evidence>
<dbReference type="GO" id="GO:0071949">
    <property type="term" value="F:FAD binding"/>
    <property type="evidence" value="ECO:0007669"/>
    <property type="project" value="InterPro"/>
</dbReference>
<dbReference type="Pfam" id="PF01494">
    <property type="entry name" value="FAD_binding_3"/>
    <property type="match status" value="1"/>
</dbReference>
<evidence type="ECO:0000256" key="3">
    <source>
        <dbReference type="ARBA" id="ARBA00005349"/>
    </source>
</evidence>
<dbReference type="Proteomes" id="UP000070250">
    <property type="component" value="Chromosome"/>
</dbReference>
<evidence type="ECO:0000256" key="1">
    <source>
        <dbReference type="ARBA" id="ARBA00001974"/>
    </source>
</evidence>
<evidence type="ECO:0000256" key="5">
    <source>
        <dbReference type="ARBA" id="ARBA00022827"/>
    </source>
</evidence>
<dbReference type="PRINTS" id="PR00420">
    <property type="entry name" value="RNGMNOXGNASE"/>
</dbReference>
<evidence type="ECO:0000313" key="10">
    <source>
        <dbReference type="Proteomes" id="UP000070250"/>
    </source>
</evidence>
<dbReference type="Gene3D" id="3.50.50.60">
    <property type="entry name" value="FAD/NAD(P)-binding domain"/>
    <property type="match status" value="2"/>
</dbReference>
<accession>A0A127F923</accession>
<dbReference type="SUPFAM" id="SSF51905">
    <property type="entry name" value="FAD/NAD(P)-binding domain"/>
    <property type="match status" value="1"/>
</dbReference>
<proteinExistence type="inferred from homology"/>
<dbReference type="AlphaFoldDB" id="A0A127F923"/>